<dbReference type="InterPro" id="IPR003591">
    <property type="entry name" value="Leu-rich_rpt_typical-subtyp"/>
</dbReference>
<feature type="region of interest" description="Disordered" evidence="4">
    <location>
        <begin position="1"/>
        <end position="51"/>
    </location>
</feature>
<dbReference type="SMART" id="SM00369">
    <property type="entry name" value="LRR_TYP"/>
    <property type="match status" value="11"/>
</dbReference>
<evidence type="ECO:0000256" key="4">
    <source>
        <dbReference type="SAM" id="MobiDB-lite"/>
    </source>
</evidence>
<feature type="compositionally biased region" description="Basic residues" evidence="4">
    <location>
        <begin position="252"/>
        <end position="262"/>
    </location>
</feature>
<dbReference type="Proteomes" id="UP000054845">
    <property type="component" value="Unassembled WGS sequence"/>
</dbReference>
<dbReference type="Pfam" id="PF00211">
    <property type="entry name" value="Guanylate_cyc"/>
    <property type="match status" value="1"/>
</dbReference>
<feature type="region of interest" description="Disordered" evidence="4">
    <location>
        <begin position="464"/>
        <end position="507"/>
    </location>
</feature>
<dbReference type="InterPro" id="IPR032675">
    <property type="entry name" value="LRR_dom_sf"/>
</dbReference>
<dbReference type="GO" id="GO:0035556">
    <property type="term" value="P:intracellular signal transduction"/>
    <property type="evidence" value="ECO:0007669"/>
    <property type="project" value="InterPro"/>
</dbReference>
<dbReference type="InterPro" id="IPR001932">
    <property type="entry name" value="PPM-type_phosphatase-like_dom"/>
</dbReference>
<dbReference type="Gene3D" id="3.60.40.10">
    <property type="entry name" value="PPM-type phosphatase domain"/>
    <property type="match status" value="1"/>
</dbReference>
<feature type="compositionally biased region" description="Gly residues" evidence="4">
    <location>
        <begin position="281"/>
        <end position="291"/>
    </location>
</feature>
<dbReference type="InterPro" id="IPR001611">
    <property type="entry name" value="Leu-rich_rpt"/>
</dbReference>
<dbReference type="CDD" id="cd07302">
    <property type="entry name" value="CHD"/>
    <property type="match status" value="1"/>
</dbReference>
<feature type="region of interest" description="Disordered" evidence="4">
    <location>
        <begin position="520"/>
        <end position="580"/>
    </location>
</feature>
<dbReference type="InterPro" id="IPR036457">
    <property type="entry name" value="PPM-type-like_dom_sf"/>
</dbReference>
<dbReference type="Gene3D" id="3.80.10.10">
    <property type="entry name" value="Ribonuclease Inhibitor"/>
    <property type="match status" value="4"/>
</dbReference>
<feature type="region of interest" description="Disordered" evidence="4">
    <location>
        <begin position="697"/>
        <end position="719"/>
    </location>
</feature>
<proteinExistence type="predicted"/>
<dbReference type="InterPro" id="IPR055071">
    <property type="entry name" value="RA_PHLPP-like"/>
</dbReference>
<dbReference type="GO" id="GO:0005737">
    <property type="term" value="C:cytoplasm"/>
    <property type="evidence" value="ECO:0007669"/>
    <property type="project" value="TreeGrafter"/>
</dbReference>
<sequence length="2297" mass="247371">MDAQSANGGVTGANRRPALVDRGSSSTASTGGKSTVDGSAFGVTRNPSISGGAALAQDYTKTLREGLPSLSTFDMDFSDVAITHASPGTAHPNHASPSLAPITGSSGEDAASPDSSVGSPYHGSLNREPRGSGSTGMSIERRPSSGLSNPKGSYLQQGRGLREEDGVKNSAILRETPEECAPPPLPSAREGRSMTTPSLARQPSYHNSIFLARSGKPSDVGSAQGLDDELASMEAAQASGGRHASTSGAGREKKRVLRRPRTRERERSRGPEDGATDATPGGLGAPFGFGVAGSAAGGPEVEMSLDTNFDQIDDIVDPRMRQTSIAVGPMNEQRSPPPDADAAHPASVSASLGRSRRRSTSVSATETEELSRFAQAQNAHLADRPNLRRLGSADPAATNQSHAARGQNQQRIKLGQPGLRRITLAEAKQHLTDKSTGASVGVPNPSPRETTGAEVFAPWSVSGEDPMHLVRAGGPSSGDIRELRKDSTTSSISQRSGYSGVSPKSSITNLNAARGTQAETHAWNKNHVADPTYRFPPPTNGNLPGSLTPAGAFISADALGQRKSSSSSGNKAASTWMAPDSWAVQPDRLRDYLRDEDESSNDEGEGDDVTTSAGSGRRPGDRDASSGSGSMLAGHAGGSGLFNKRSGSLEGSQSMLGGGARRGTQDSVLSGYSSGHGGGDHDHELQRQQSLEILAIDDPVPPRTPHTAHTPHSPSLSQSTSAFHLPLHHMRPASRGGAALAAAGGAAAAAAGKLGLGRSNKQGKTSRPNTAGSIGANTRTTMVSPTATIMPTADDDTVTASSSRSIRGITKRPSTLASQSIGRPFIMRIYKGDERPLGEAEKPAMLQRRRMEQAGYTENDSLEELGAEDLSYLLKFSYRPDSVTKFDSESFGSTEDRFRLLDLTNHNLEMVPIFLYRHADWIGSLDLSGNPMSDLPLDFVQLCTSLHTLRLSHLALKRIPQSIRSSETLTHLDVSDNRIPDLNHIALDEMSSVTSIKIQNNRLMELPGYFSRITTLRYLNISNNRFEVFPQILCEVQGLVELDISFNAISSIPDEIGNLIRLERLVLVGNSIETLPSTFAKLVNLQSIDVRRNMLQDVSVFFTLPRLQSLLCENNSLKVLDAHVLPQLRSLSIGQNPLSKATLTALEPGALTSLDLSSANMAKLEETVFKNLPSLQTLILDRNQFVTLPDSIGELTQLDFLSCTNNLLAALPESIGKLGKLRRLHLHNNNLKSLPNSIWMCSSLASINASSNLLESFPSPPLGGQMDYAGTSRGSASGSTGLPGPDAAALAQQSGAALDQARKGSGTSIGGTLVVPQTPGGARAIFAMAQKLKKLRLGDNRLTDDVFGVLGLLTELEILNLSFNEIYEIPGFGLSLNTRLTELYMSGNNLNSIPADDLPRLKDLTILHLNGNKLQTLPAELKEMRRLHNLDVGNNTLKYNIANQQYDWNWNSSPALRYLNLSGNKRLEVKGGGSGGGSGSGRANGRANYQRQDAVASDFQRLTSLRVLGLMDVTVTLRQEELPDGHDDRRVRTSESHINGMAYGIADALGKSEHLSINDTVFPKFRGQDNEGLVGLFEGRHHGRHVGSRISSHLAQWVAYRIQYEIKHYANTPDDESPDSQLVPDVLRRAFLRLEKEYADLLMAEGSRKQSEARVMAAQDDRRADAPAIAESTHLNQWRAGASAVLAYVVGRTLHVANVGDALAVLSRNGSAHLVSVKHEPFDRDETTRIRSAEGWVSLRGHVNDMLDVSRSFGYYHLSSVVNARPAVTTVQLSDSDEFVILANRTLWDHVSYQTAIDIARMERSDVMIAAQKLRDFAISYGAEESIMVMVVAVGDLFGNRQQRHESTTFESSIDAYKKGTRSRGARGEELPGDRTLARLEREVAPPIGQVALVFTDIKNSTSLWETNGGMQSAMRMHNYLLRRQLRTIGGYEVKTEGDAFMVSFPSVTAALLWCFTVQAQLLREDWPQELLECEDGREVHDSEGVLIHRGLSVRMGIHWGFPVCEADPITRRMDYFGPMVNRSSRISSAADGGQIMASKDVITELTAVLGSFGGDADQLNDSSSLEAAEADEEALQLLHPNVARDVVLLRRMGFGISEVGERRLKGLETPELLYLLYPKQLEGRLAGKPGAIAPQVFEPTPQLLDIGEIRQLGMLCLRLEALSDGHVHHSIVSEASDESGKLAIEAAPTAETVSDSALVPQAGSLDADKESMALMPVSGRRKALEMHLTLRPELLIYAIRDDAPDAELIGIMQQLTSRIVNALSTISLRHLAARRDANASLKDLSSLLALLSHSAA</sequence>
<dbReference type="InterPro" id="IPR001054">
    <property type="entry name" value="A/G_cyclase"/>
</dbReference>
<keyword evidence="8" id="KW-1185">Reference proteome</keyword>
<dbReference type="GO" id="GO:0046872">
    <property type="term" value="F:metal ion binding"/>
    <property type="evidence" value="ECO:0007669"/>
    <property type="project" value="UniProtKB-KW"/>
</dbReference>
<feature type="compositionally biased region" description="Polar residues" evidence="4">
    <location>
        <begin position="145"/>
        <end position="156"/>
    </location>
</feature>
<reference evidence="7 8" key="1">
    <citation type="submission" date="2014-09" db="EMBL/GenBank/DDBJ databases">
        <authorList>
            <person name="Magalhaes I.L.F."/>
            <person name="Oliveira U."/>
            <person name="Santos F.R."/>
            <person name="Vidigal T.H.D.A."/>
            <person name="Brescovit A.D."/>
            <person name="Santos A.J."/>
        </authorList>
    </citation>
    <scope>NUCLEOTIDE SEQUENCE [LARGE SCALE GENOMIC DNA]</scope>
</reference>
<evidence type="ECO:0000256" key="3">
    <source>
        <dbReference type="ARBA" id="ARBA00022737"/>
    </source>
</evidence>
<feature type="compositionally biased region" description="Basic and acidic residues" evidence="4">
    <location>
        <begin position="263"/>
        <end position="272"/>
    </location>
</feature>
<feature type="domain" description="Guanylate cyclase" evidence="5">
    <location>
        <begin position="1892"/>
        <end position="2028"/>
    </location>
</feature>
<name>A0A0P1BQ57_9BASI</name>
<feature type="region of interest" description="Disordered" evidence="4">
    <location>
        <begin position="756"/>
        <end position="814"/>
    </location>
</feature>
<dbReference type="Pfam" id="PF23010">
    <property type="entry name" value="RA_3"/>
    <property type="match status" value="1"/>
</dbReference>
<dbReference type="GO" id="GO:0009190">
    <property type="term" value="P:cyclic nucleotide biosynthetic process"/>
    <property type="evidence" value="ECO:0007669"/>
    <property type="project" value="InterPro"/>
</dbReference>
<dbReference type="PROSITE" id="PS51450">
    <property type="entry name" value="LRR"/>
    <property type="match status" value="4"/>
</dbReference>
<keyword evidence="2" id="KW-0479">Metal-binding</keyword>
<dbReference type="Pfam" id="PF00481">
    <property type="entry name" value="PP2C"/>
    <property type="match status" value="1"/>
</dbReference>
<feature type="region of interest" description="Disordered" evidence="4">
    <location>
        <begin position="595"/>
        <end position="683"/>
    </location>
</feature>
<feature type="compositionally biased region" description="Polar residues" evidence="4">
    <location>
        <begin position="645"/>
        <end position="655"/>
    </location>
</feature>
<feature type="region of interest" description="Disordered" evidence="4">
    <location>
        <begin position="324"/>
        <end position="452"/>
    </location>
</feature>
<evidence type="ECO:0000259" key="5">
    <source>
        <dbReference type="PROSITE" id="PS50125"/>
    </source>
</evidence>
<feature type="compositionally biased region" description="Low complexity" evidence="4">
    <location>
        <begin position="1269"/>
        <end position="1287"/>
    </location>
</feature>
<protein>
    <submittedName>
        <fullName evidence="7">Adenylate cyclase</fullName>
    </submittedName>
</protein>
<keyword evidence="1" id="KW-0433">Leucine-rich repeat</keyword>
<dbReference type="PANTHER" id="PTHR48051:SF1">
    <property type="entry name" value="RAS SUPPRESSOR PROTEIN 1"/>
    <property type="match status" value="1"/>
</dbReference>
<feature type="compositionally biased region" description="Polar residues" evidence="4">
    <location>
        <begin position="488"/>
        <end position="507"/>
    </location>
</feature>
<dbReference type="STRING" id="401625.A0A0P1BQ57"/>
<dbReference type="OrthoDB" id="2021138at2759"/>
<feature type="compositionally biased region" description="Polar residues" evidence="4">
    <location>
        <begin position="397"/>
        <end position="411"/>
    </location>
</feature>
<feature type="region of interest" description="Disordered" evidence="4">
    <location>
        <begin position="1264"/>
        <end position="1287"/>
    </location>
</feature>
<keyword evidence="3" id="KW-0677">Repeat</keyword>
<dbReference type="EMBL" id="CCYA01000270">
    <property type="protein sequence ID" value="CEH18216.1"/>
    <property type="molecule type" value="Genomic_DNA"/>
</dbReference>
<evidence type="ECO:0000256" key="2">
    <source>
        <dbReference type="ARBA" id="ARBA00022723"/>
    </source>
</evidence>
<organism evidence="7 8">
    <name type="scientific">Ceraceosorus bombacis</name>
    <dbReference type="NCBI Taxonomy" id="401625"/>
    <lineage>
        <taxon>Eukaryota</taxon>
        <taxon>Fungi</taxon>
        <taxon>Dikarya</taxon>
        <taxon>Basidiomycota</taxon>
        <taxon>Ustilaginomycotina</taxon>
        <taxon>Exobasidiomycetes</taxon>
        <taxon>Ceraceosorales</taxon>
        <taxon>Ceraceosoraceae</taxon>
        <taxon>Ceraceosorus</taxon>
    </lineage>
</organism>
<dbReference type="SUPFAM" id="SSF81606">
    <property type="entry name" value="PP2C-like"/>
    <property type="match status" value="1"/>
</dbReference>
<dbReference type="SMART" id="SM00364">
    <property type="entry name" value="LRR_BAC"/>
    <property type="match status" value="13"/>
</dbReference>
<dbReference type="Gene3D" id="3.30.70.1230">
    <property type="entry name" value="Nucleotide cyclase"/>
    <property type="match status" value="1"/>
</dbReference>
<dbReference type="FunFam" id="3.80.10.10:FF:000408">
    <property type="entry name" value="Adenylate cyclase"/>
    <property type="match status" value="1"/>
</dbReference>
<accession>A0A0P1BQ57</accession>
<dbReference type="Pfam" id="PF13855">
    <property type="entry name" value="LRR_8"/>
    <property type="match status" value="4"/>
</dbReference>
<evidence type="ECO:0000313" key="7">
    <source>
        <dbReference type="EMBL" id="CEH18216.1"/>
    </source>
</evidence>
<feature type="region of interest" description="Disordered" evidence="4">
    <location>
        <begin position="83"/>
        <end position="297"/>
    </location>
</feature>
<dbReference type="SMART" id="SM00332">
    <property type="entry name" value="PP2Cc"/>
    <property type="match status" value="1"/>
</dbReference>
<dbReference type="InterPro" id="IPR050216">
    <property type="entry name" value="LRR_domain-containing"/>
</dbReference>
<feature type="compositionally biased region" description="Low complexity" evidence="4">
    <location>
        <begin position="343"/>
        <end position="353"/>
    </location>
</feature>
<evidence type="ECO:0000313" key="8">
    <source>
        <dbReference type="Proteomes" id="UP000054845"/>
    </source>
</evidence>
<feature type="domain" description="PPM-type phosphatase" evidence="6">
    <location>
        <begin position="1542"/>
        <end position="1834"/>
    </location>
</feature>
<dbReference type="PROSITE" id="PS50125">
    <property type="entry name" value="GUANYLATE_CYCLASE_2"/>
    <property type="match status" value="1"/>
</dbReference>
<feature type="compositionally biased region" description="Polar residues" evidence="4">
    <location>
        <begin position="193"/>
        <end position="207"/>
    </location>
</feature>
<evidence type="ECO:0000259" key="6">
    <source>
        <dbReference type="PROSITE" id="PS51746"/>
    </source>
</evidence>
<dbReference type="InterPro" id="IPR029787">
    <property type="entry name" value="Nucleotide_cyclase"/>
</dbReference>
<dbReference type="PANTHER" id="PTHR48051">
    <property type="match status" value="1"/>
</dbReference>
<feature type="compositionally biased region" description="Polar residues" evidence="4">
    <location>
        <begin position="759"/>
        <end position="789"/>
    </location>
</feature>
<feature type="compositionally biased region" description="Low complexity" evidence="4">
    <location>
        <begin position="23"/>
        <end position="35"/>
    </location>
</feature>
<dbReference type="SUPFAM" id="SSF52058">
    <property type="entry name" value="L domain-like"/>
    <property type="match status" value="2"/>
</dbReference>
<feature type="compositionally biased region" description="Low complexity" evidence="4">
    <location>
        <begin position="705"/>
        <end position="717"/>
    </location>
</feature>
<dbReference type="FunFam" id="3.80.10.10:FF:000220">
    <property type="entry name" value="Adenylate cyclase AcyA"/>
    <property type="match status" value="1"/>
</dbReference>
<feature type="compositionally biased region" description="Acidic residues" evidence="4">
    <location>
        <begin position="595"/>
        <end position="608"/>
    </location>
</feature>
<dbReference type="PROSITE" id="PS51746">
    <property type="entry name" value="PPM_2"/>
    <property type="match status" value="1"/>
</dbReference>
<dbReference type="SMART" id="SM00044">
    <property type="entry name" value="CYCc"/>
    <property type="match status" value="1"/>
</dbReference>
<dbReference type="CDD" id="cd00143">
    <property type="entry name" value="PP2Cc"/>
    <property type="match status" value="1"/>
</dbReference>
<dbReference type="SUPFAM" id="SSF55073">
    <property type="entry name" value="Nucleotide cyclase"/>
    <property type="match status" value="1"/>
</dbReference>
<evidence type="ECO:0000256" key="1">
    <source>
        <dbReference type="ARBA" id="ARBA00022614"/>
    </source>
</evidence>